<dbReference type="PANTHER" id="PTHR36182">
    <property type="entry name" value="PROTEIN, PUTATIVE (AFU_ORTHOLOGUE AFUA_6G10930)-RELATED"/>
    <property type="match status" value="1"/>
</dbReference>
<evidence type="ECO:0000313" key="4">
    <source>
        <dbReference type="Proteomes" id="UP000326924"/>
    </source>
</evidence>
<dbReference type="AlphaFoldDB" id="A0A5J5EIC1"/>
<evidence type="ECO:0000313" key="3">
    <source>
        <dbReference type="EMBL" id="KAA8894418.1"/>
    </source>
</evidence>
<reference evidence="3 4" key="1">
    <citation type="submission" date="2019-09" db="EMBL/GenBank/DDBJ databases">
        <title>Draft genome of the ectomycorrhizal ascomycete Sphaerosporella brunnea.</title>
        <authorList>
            <consortium name="DOE Joint Genome Institute"/>
            <person name="Benucci G.M."/>
            <person name="Marozzi G."/>
            <person name="Antonielli L."/>
            <person name="Sanchez S."/>
            <person name="Marco P."/>
            <person name="Wang X."/>
            <person name="Falini L.B."/>
            <person name="Barry K."/>
            <person name="Haridas S."/>
            <person name="Lipzen A."/>
            <person name="Labutti K."/>
            <person name="Grigoriev I.V."/>
            <person name="Murat C."/>
            <person name="Martin F."/>
            <person name="Albertini E."/>
            <person name="Donnini D."/>
            <person name="Bonito G."/>
        </authorList>
    </citation>
    <scope>NUCLEOTIDE SEQUENCE [LARGE SCALE GENOMIC DNA]</scope>
    <source>
        <strain evidence="3 4">Sb_GMNB300</strain>
    </source>
</reference>
<feature type="compositionally biased region" description="Low complexity" evidence="1">
    <location>
        <begin position="290"/>
        <end position="299"/>
    </location>
</feature>
<organism evidence="3 4">
    <name type="scientific">Sphaerosporella brunnea</name>
    <dbReference type="NCBI Taxonomy" id="1250544"/>
    <lineage>
        <taxon>Eukaryota</taxon>
        <taxon>Fungi</taxon>
        <taxon>Dikarya</taxon>
        <taxon>Ascomycota</taxon>
        <taxon>Pezizomycotina</taxon>
        <taxon>Pezizomycetes</taxon>
        <taxon>Pezizales</taxon>
        <taxon>Pyronemataceae</taxon>
        <taxon>Sphaerosporella</taxon>
    </lineage>
</organism>
<comment type="caution">
    <text evidence="3">The sequence shown here is derived from an EMBL/GenBank/DDBJ whole genome shotgun (WGS) entry which is preliminary data.</text>
</comment>
<dbReference type="OrthoDB" id="2342176at2759"/>
<dbReference type="Proteomes" id="UP000326924">
    <property type="component" value="Unassembled WGS sequence"/>
</dbReference>
<name>A0A5J5EIC1_9PEZI</name>
<evidence type="ECO:0008006" key="5">
    <source>
        <dbReference type="Google" id="ProtNLM"/>
    </source>
</evidence>
<gene>
    <name evidence="3" type="ORF">FN846DRAFT_974049</name>
</gene>
<dbReference type="InParanoid" id="A0A5J5EIC1"/>
<dbReference type="Gene3D" id="2.70.50.70">
    <property type="match status" value="1"/>
</dbReference>
<evidence type="ECO:0000256" key="1">
    <source>
        <dbReference type="SAM" id="MobiDB-lite"/>
    </source>
</evidence>
<evidence type="ECO:0000256" key="2">
    <source>
        <dbReference type="SAM" id="SignalP"/>
    </source>
</evidence>
<sequence length="371" mass="38172">MQFTLRTIAAVAALISSSAAHMTMHVPLQWAVPGEPLAPLNPSGSDFPCANGYPNETIAATYSAGGTGMLTVQGSAVHGGGSGQMLVTYDFPPTKDSVWRVMQSWEGNHPFYAPGNLPADPTLLHTPIPFAVPAGLPSGRAVVAWSWFNRIGNREMYMKCATVEINGAKSSVSDLNNDPGMLALPTMFRANSGNGCTVLENIDAIAFKNPGKNVVRAPGYTATSIACDDSQPGTEGNNAASPPPAAPVPTTADAAVPTTTAAAVPTTTAAPPAYPGSGDEAGNGNKAEEPTSTAAPAATTAPVAASGTCVEGQIYCHDNGTWSMCGSGYVQNMGAIPAGMQCKDGAFSAAGSKKKARSIRFSAEHLRRRHH</sequence>
<dbReference type="PANTHER" id="PTHR36182:SF2">
    <property type="entry name" value="LYTIC POLYSACCHARIDE MONOOXYGENASE"/>
    <property type="match status" value="1"/>
</dbReference>
<accession>A0A5J5EIC1</accession>
<feature type="signal peptide" evidence="2">
    <location>
        <begin position="1"/>
        <end position="20"/>
    </location>
</feature>
<feature type="region of interest" description="Disordered" evidence="1">
    <location>
        <begin position="226"/>
        <end position="252"/>
    </location>
</feature>
<keyword evidence="2" id="KW-0732">Signal</keyword>
<feature type="chain" id="PRO_5023933688" description="Chitin-binding type-4 domain-containing protein" evidence="2">
    <location>
        <begin position="21"/>
        <end position="371"/>
    </location>
</feature>
<feature type="region of interest" description="Disordered" evidence="1">
    <location>
        <begin position="265"/>
        <end position="299"/>
    </location>
</feature>
<dbReference type="EMBL" id="VXIS01000341">
    <property type="protein sequence ID" value="KAA8894418.1"/>
    <property type="molecule type" value="Genomic_DNA"/>
</dbReference>
<protein>
    <recommendedName>
        <fullName evidence="5">Chitin-binding type-4 domain-containing protein</fullName>
    </recommendedName>
</protein>
<keyword evidence="4" id="KW-1185">Reference proteome</keyword>
<proteinExistence type="predicted"/>